<gene>
    <name evidence="2" type="ORF">C7383_105123</name>
</gene>
<reference evidence="2 3" key="1">
    <citation type="submission" date="2018-05" db="EMBL/GenBank/DDBJ databases">
        <authorList>
            <person name="Goeker M."/>
            <person name="Huntemann M."/>
            <person name="Clum A."/>
            <person name="Pillay M."/>
            <person name="Palaniappan K."/>
            <person name="Varghese N."/>
            <person name="Mikhailova N."/>
            <person name="Stamatis D."/>
            <person name="Reddy T."/>
            <person name="Daum C."/>
            <person name="Shapiro N."/>
            <person name="Ivanova N."/>
            <person name="Kyrpides N."/>
            <person name="Woyke T."/>
        </authorList>
    </citation>
    <scope>NUCLEOTIDE SEQUENCE [LARGE SCALE GENOMIC DNA]</scope>
    <source>
        <strain evidence="2 3">DSM 26524</strain>
    </source>
</reference>
<dbReference type="InterPro" id="IPR007712">
    <property type="entry name" value="RelE/ParE_toxin"/>
</dbReference>
<sequence>MQYKILETIEAMEDLGKMAAYMEEELKNSQAAIRFLEKYDKEVGILQNFPFGYRGISLGYRGHEIRMKPFETYNIFFIVNSAEGCVTILRVLKDRQDWMRILKSKDTYRI</sequence>
<evidence type="ECO:0000313" key="2">
    <source>
        <dbReference type="EMBL" id="PWJ76089.1"/>
    </source>
</evidence>
<accession>A0AB73T530</accession>
<comment type="caution">
    <text evidence="2">The sequence shown here is derived from an EMBL/GenBank/DDBJ whole genome shotgun (WGS) entry which is preliminary data.</text>
</comment>
<dbReference type="InterPro" id="IPR035093">
    <property type="entry name" value="RelE/ParE_toxin_dom_sf"/>
</dbReference>
<dbReference type="AlphaFoldDB" id="A0AB73T530"/>
<organism evidence="2 3">
    <name type="scientific">Murimonas intestini</name>
    <dbReference type="NCBI Taxonomy" id="1337051"/>
    <lineage>
        <taxon>Bacteria</taxon>
        <taxon>Bacillati</taxon>
        <taxon>Bacillota</taxon>
        <taxon>Clostridia</taxon>
        <taxon>Lachnospirales</taxon>
        <taxon>Lachnospiraceae</taxon>
        <taxon>Murimonas</taxon>
    </lineage>
</organism>
<dbReference type="Proteomes" id="UP000245412">
    <property type="component" value="Unassembled WGS sequence"/>
</dbReference>
<dbReference type="Pfam" id="PF05016">
    <property type="entry name" value="ParE_toxin"/>
    <property type="match status" value="1"/>
</dbReference>
<proteinExistence type="predicted"/>
<evidence type="ECO:0000256" key="1">
    <source>
        <dbReference type="ARBA" id="ARBA00022649"/>
    </source>
</evidence>
<dbReference type="Gene3D" id="3.30.2310.20">
    <property type="entry name" value="RelE-like"/>
    <property type="match status" value="1"/>
</dbReference>
<evidence type="ECO:0000313" key="3">
    <source>
        <dbReference type="Proteomes" id="UP000245412"/>
    </source>
</evidence>
<keyword evidence="3" id="KW-1185">Reference proteome</keyword>
<name>A0AB73T530_9FIRM</name>
<protein>
    <submittedName>
        <fullName evidence="2">Plasmid stabilization system protein ParE</fullName>
    </submittedName>
</protein>
<keyword evidence="1" id="KW-1277">Toxin-antitoxin system</keyword>
<dbReference type="RefSeq" id="WP_109626158.1">
    <property type="nucleotide sequence ID" value="NZ_JANKBI010000003.1"/>
</dbReference>
<dbReference type="EMBL" id="QGGY01000005">
    <property type="protein sequence ID" value="PWJ76089.1"/>
    <property type="molecule type" value="Genomic_DNA"/>
</dbReference>